<organism evidence="1">
    <name type="scientific">Picea glauca</name>
    <name type="common">White spruce</name>
    <name type="synonym">Pinus glauca</name>
    <dbReference type="NCBI Taxonomy" id="3330"/>
    <lineage>
        <taxon>Eukaryota</taxon>
        <taxon>Viridiplantae</taxon>
        <taxon>Streptophyta</taxon>
        <taxon>Embryophyta</taxon>
        <taxon>Tracheophyta</taxon>
        <taxon>Spermatophyta</taxon>
        <taxon>Pinopsida</taxon>
        <taxon>Pinidae</taxon>
        <taxon>Conifers I</taxon>
        <taxon>Pinales</taxon>
        <taxon>Pinaceae</taxon>
        <taxon>Picea</taxon>
    </lineage>
</organism>
<protein>
    <submittedName>
        <fullName evidence="1">Uncharacterized protein</fullName>
    </submittedName>
</protein>
<gene>
    <name evidence="1" type="ORF">ABT39_MTgene2887</name>
</gene>
<evidence type="ECO:0000313" key="1">
    <source>
        <dbReference type="EMBL" id="KUM49661.1"/>
    </source>
</evidence>
<accession>A0A101M261</accession>
<dbReference type="AlphaFoldDB" id="A0A101M261"/>
<geneLocation type="mitochondrion" evidence="1"/>
<keyword evidence="1" id="KW-0496">Mitochondrion</keyword>
<dbReference type="EMBL" id="LKAM01000002">
    <property type="protein sequence ID" value="KUM49661.1"/>
    <property type="molecule type" value="Genomic_DNA"/>
</dbReference>
<proteinExistence type="predicted"/>
<name>A0A101M261_PICGL</name>
<comment type="caution">
    <text evidence="1">The sequence shown here is derived from an EMBL/GenBank/DDBJ whole genome shotgun (WGS) entry which is preliminary data.</text>
</comment>
<reference evidence="1" key="1">
    <citation type="journal article" date="2015" name="Genome Biol. Evol.">
        <title>Organellar Genomes of White Spruce (Picea glauca): Assembly and Annotation.</title>
        <authorList>
            <person name="Jackman S.D."/>
            <person name="Warren R.L."/>
            <person name="Gibb E.A."/>
            <person name="Vandervalk B.P."/>
            <person name="Mohamadi H."/>
            <person name="Chu J."/>
            <person name="Raymond A."/>
            <person name="Pleasance S."/>
            <person name="Coope R."/>
            <person name="Wildung M.R."/>
            <person name="Ritland C.E."/>
            <person name="Bousquet J."/>
            <person name="Jones S.J."/>
            <person name="Bohlmann J."/>
            <person name="Birol I."/>
        </authorList>
    </citation>
    <scope>NUCLEOTIDE SEQUENCE [LARGE SCALE GENOMIC DNA]</scope>
    <source>
        <tissue evidence="1">Flushing bud</tissue>
    </source>
</reference>
<sequence length="64" mass="7396">MWSSAFFFHPPIPSTYLKTFSDLNLLLFWLMAVSLTSHLRLCHLGHQLISQNYISSATTFCWSS</sequence>